<dbReference type="Pfam" id="PF00359">
    <property type="entry name" value="PTS_EIIA_2"/>
    <property type="match status" value="1"/>
</dbReference>
<dbReference type="InterPro" id="IPR051541">
    <property type="entry name" value="PTS_SugarTrans_NitroReg"/>
</dbReference>
<dbReference type="NCBIfam" id="TIGR00848">
    <property type="entry name" value="fruA"/>
    <property type="match status" value="1"/>
</dbReference>
<name>A0ABD7ITC8_LACPE</name>
<dbReference type="Proteomes" id="UP000276249">
    <property type="component" value="Unassembled WGS sequence"/>
</dbReference>
<dbReference type="CDD" id="cd00211">
    <property type="entry name" value="PTS_IIA_fru"/>
    <property type="match status" value="1"/>
</dbReference>
<dbReference type="InterPro" id="IPR002178">
    <property type="entry name" value="PTS_EIIA_type-2_dom"/>
</dbReference>
<evidence type="ECO:0000256" key="4">
    <source>
        <dbReference type="ARBA" id="ARBA00022679"/>
    </source>
</evidence>
<dbReference type="SUPFAM" id="SSF55804">
    <property type="entry name" value="Phoshotransferase/anion transport protein"/>
    <property type="match status" value="1"/>
</dbReference>
<evidence type="ECO:0000256" key="2">
    <source>
        <dbReference type="ARBA" id="ARBA00022553"/>
    </source>
</evidence>
<dbReference type="PROSITE" id="PS51094">
    <property type="entry name" value="PTS_EIIA_TYPE_2"/>
    <property type="match status" value="1"/>
</dbReference>
<keyword evidence="4" id="KW-0808">Transferase</keyword>
<feature type="domain" description="PTS EIIA type-2" evidence="6">
    <location>
        <begin position="1"/>
        <end position="145"/>
    </location>
</feature>
<gene>
    <name evidence="7" type="ORF">D6U18_02080</name>
</gene>
<evidence type="ECO:0000313" key="8">
    <source>
        <dbReference type="Proteomes" id="UP000276249"/>
    </source>
</evidence>
<dbReference type="EMBL" id="RDCJ01000027">
    <property type="protein sequence ID" value="RMW51200.1"/>
    <property type="molecule type" value="Genomic_DNA"/>
</dbReference>
<evidence type="ECO:0000256" key="3">
    <source>
        <dbReference type="ARBA" id="ARBA00022597"/>
    </source>
</evidence>
<dbReference type="GO" id="GO:0016740">
    <property type="term" value="F:transferase activity"/>
    <property type="evidence" value="ECO:0007669"/>
    <property type="project" value="UniProtKB-KW"/>
</dbReference>
<evidence type="ECO:0000256" key="1">
    <source>
        <dbReference type="ARBA" id="ARBA00022448"/>
    </source>
</evidence>
<keyword evidence="5" id="KW-0598">Phosphotransferase system</keyword>
<dbReference type="InterPro" id="IPR004715">
    <property type="entry name" value="PTS_IIA_fruc"/>
</dbReference>
<proteinExistence type="predicted"/>
<keyword evidence="1" id="KW-0813">Transport</keyword>
<dbReference type="PANTHER" id="PTHR47738">
    <property type="entry name" value="PTS SYSTEM FRUCTOSE-LIKE EIIA COMPONENT-RELATED"/>
    <property type="match status" value="1"/>
</dbReference>
<keyword evidence="2" id="KW-0597">Phosphoprotein</keyword>
<keyword evidence="3 7" id="KW-0762">Sugar transport</keyword>
<evidence type="ECO:0000313" key="7">
    <source>
        <dbReference type="EMBL" id="RMW51200.1"/>
    </source>
</evidence>
<dbReference type="GO" id="GO:0009401">
    <property type="term" value="P:phosphoenolpyruvate-dependent sugar phosphotransferase system"/>
    <property type="evidence" value="ECO:0007669"/>
    <property type="project" value="UniProtKB-KW"/>
</dbReference>
<evidence type="ECO:0000256" key="5">
    <source>
        <dbReference type="ARBA" id="ARBA00022683"/>
    </source>
</evidence>
<evidence type="ECO:0000259" key="6">
    <source>
        <dbReference type="PROSITE" id="PS51094"/>
    </source>
</evidence>
<dbReference type="Gene3D" id="3.40.930.10">
    <property type="entry name" value="Mannitol-specific EII, Chain A"/>
    <property type="match status" value="1"/>
</dbReference>
<protein>
    <submittedName>
        <fullName evidence="7">PTS sugar transporter subunit IIA</fullName>
    </submittedName>
</protein>
<dbReference type="AlphaFoldDB" id="A0ABD7ITC8"/>
<organism evidence="7 8">
    <name type="scientific">Lactiplantibacillus pentosus</name>
    <name type="common">Lactobacillus pentosus</name>
    <dbReference type="NCBI Taxonomy" id="1589"/>
    <lineage>
        <taxon>Bacteria</taxon>
        <taxon>Bacillati</taxon>
        <taxon>Bacillota</taxon>
        <taxon>Bacilli</taxon>
        <taxon>Lactobacillales</taxon>
        <taxon>Lactobacillaceae</taxon>
        <taxon>Lactiplantibacillus</taxon>
    </lineage>
</organism>
<sequence>MNKEKVAIVTRLQLDAVDKKTAIKQIVEYLKVENFVTDKAKFIKEVFERENILPTYIGHEIGLPHSQSDSVSKPVVAIGRLMHPIVWNDENKVKLIFLIAVPKKHKDNIHLKIIAKLSRMLMHEDFRQILLVEGDEKVREIMLKEGSLIE</sequence>
<accession>A0ABD7ITC8</accession>
<comment type="caution">
    <text evidence="7">The sequence shown here is derived from an EMBL/GenBank/DDBJ whole genome shotgun (WGS) entry which is preliminary data.</text>
</comment>
<dbReference type="PANTHER" id="PTHR47738:SF2">
    <property type="entry name" value="PTS SYSTEM FRUCTOSE-LIKE EIIA COMPONENT"/>
    <property type="match status" value="1"/>
</dbReference>
<dbReference type="InterPro" id="IPR016152">
    <property type="entry name" value="PTrfase/Anion_transptr"/>
</dbReference>
<reference evidence="7 8" key="1">
    <citation type="submission" date="2018-10" db="EMBL/GenBank/DDBJ databases">
        <title>Genome sequences of five Lactobacillus pentosus strains isolated from brines of traditionally fermented spanish-style green table olives and differences between them.</title>
        <authorList>
            <person name="Jimenez Diaz R."/>
        </authorList>
    </citation>
    <scope>NUCLEOTIDE SEQUENCE [LARGE SCALE GENOMIC DNA]</scope>
    <source>
        <strain evidence="7 8">IG10</strain>
    </source>
</reference>